<proteinExistence type="predicted"/>
<feature type="compositionally biased region" description="Basic and acidic residues" evidence="1">
    <location>
        <begin position="160"/>
        <end position="170"/>
    </location>
</feature>
<dbReference type="EMBL" id="BAAADD010000003">
    <property type="protein sequence ID" value="GAA0565230.1"/>
    <property type="molecule type" value="Genomic_DNA"/>
</dbReference>
<feature type="domain" description="SCP" evidence="2">
    <location>
        <begin position="22"/>
        <end position="135"/>
    </location>
</feature>
<dbReference type="Gene3D" id="3.40.33.10">
    <property type="entry name" value="CAP"/>
    <property type="match status" value="1"/>
</dbReference>
<comment type="caution">
    <text evidence="3">The sequence shown here is derived from an EMBL/GenBank/DDBJ whole genome shotgun (WGS) entry which is preliminary data.</text>
</comment>
<evidence type="ECO:0000259" key="2">
    <source>
        <dbReference type="Pfam" id="PF00188"/>
    </source>
</evidence>
<evidence type="ECO:0000313" key="4">
    <source>
        <dbReference type="Proteomes" id="UP001499951"/>
    </source>
</evidence>
<keyword evidence="4" id="KW-1185">Reference proteome</keyword>
<dbReference type="Pfam" id="PF00188">
    <property type="entry name" value="CAP"/>
    <property type="match status" value="1"/>
</dbReference>
<organism evidence="3 4">
    <name type="scientific">Rhizomicrobium electricum</name>
    <dbReference type="NCBI Taxonomy" id="480070"/>
    <lineage>
        <taxon>Bacteria</taxon>
        <taxon>Pseudomonadati</taxon>
        <taxon>Pseudomonadota</taxon>
        <taxon>Alphaproteobacteria</taxon>
        <taxon>Micropepsales</taxon>
        <taxon>Micropepsaceae</taxon>
        <taxon>Rhizomicrobium</taxon>
    </lineage>
</organism>
<dbReference type="InterPro" id="IPR035940">
    <property type="entry name" value="CAP_sf"/>
</dbReference>
<protein>
    <recommendedName>
        <fullName evidence="2">SCP domain-containing protein</fullName>
    </recommendedName>
</protein>
<gene>
    <name evidence="3" type="ORF">GCM10008942_11970</name>
</gene>
<dbReference type="Proteomes" id="UP001499951">
    <property type="component" value="Unassembled WGS sequence"/>
</dbReference>
<evidence type="ECO:0000256" key="1">
    <source>
        <dbReference type="SAM" id="MobiDB-lite"/>
    </source>
</evidence>
<feature type="region of interest" description="Disordered" evidence="1">
    <location>
        <begin position="143"/>
        <end position="182"/>
    </location>
</feature>
<dbReference type="RefSeq" id="WP_166933581.1">
    <property type="nucleotide sequence ID" value="NZ_BAAADD010000003.1"/>
</dbReference>
<name>A0ABP3PFV8_9PROT</name>
<accession>A0ABP3PFV8</accession>
<sequence length="182" mass="19439">MPALEKRIFALVAETRHKTDPKAHALALDPALTDVARKRSAEMAKANSFVDAGDPHVAASLLMAADAKFQGLVGENVAAQHYTPGQDIDVEIFAKRFVESWAASRPHLENLSFADYDKSGVGAALNADTIYVAQIFTTDLGMGGRSEQATPDVQTVPSPREGKEKTKAPELRGAIVPGQTAK</sequence>
<feature type="compositionally biased region" description="Polar residues" evidence="1">
    <location>
        <begin position="147"/>
        <end position="157"/>
    </location>
</feature>
<dbReference type="CDD" id="cd05379">
    <property type="entry name" value="CAP_bacterial"/>
    <property type="match status" value="1"/>
</dbReference>
<dbReference type="PANTHER" id="PTHR31157:SF1">
    <property type="entry name" value="SCP DOMAIN-CONTAINING PROTEIN"/>
    <property type="match status" value="1"/>
</dbReference>
<dbReference type="PANTHER" id="PTHR31157">
    <property type="entry name" value="SCP DOMAIN-CONTAINING PROTEIN"/>
    <property type="match status" value="1"/>
</dbReference>
<reference evidence="4" key="1">
    <citation type="journal article" date="2019" name="Int. J. Syst. Evol. Microbiol.">
        <title>The Global Catalogue of Microorganisms (GCM) 10K type strain sequencing project: providing services to taxonomists for standard genome sequencing and annotation.</title>
        <authorList>
            <consortium name="The Broad Institute Genomics Platform"/>
            <consortium name="The Broad Institute Genome Sequencing Center for Infectious Disease"/>
            <person name="Wu L."/>
            <person name="Ma J."/>
        </authorList>
    </citation>
    <scope>NUCLEOTIDE SEQUENCE [LARGE SCALE GENOMIC DNA]</scope>
    <source>
        <strain evidence="4">JCM 15089</strain>
    </source>
</reference>
<dbReference type="InterPro" id="IPR014044">
    <property type="entry name" value="CAP_dom"/>
</dbReference>
<evidence type="ECO:0000313" key="3">
    <source>
        <dbReference type="EMBL" id="GAA0565230.1"/>
    </source>
</evidence>
<dbReference type="SUPFAM" id="SSF55797">
    <property type="entry name" value="PR-1-like"/>
    <property type="match status" value="1"/>
</dbReference>